<organism evidence="1 2">
    <name type="scientific">Entomospira culicis</name>
    <dbReference type="NCBI Taxonomy" id="2719989"/>
    <lineage>
        <taxon>Bacteria</taxon>
        <taxon>Pseudomonadati</taxon>
        <taxon>Spirochaetota</taxon>
        <taxon>Spirochaetia</taxon>
        <taxon>Spirochaetales</taxon>
        <taxon>Spirochaetaceae</taxon>
        <taxon>Entomospira</taxon>
    </lineage>
</organism>
<dbReference type="EMBL" id="JAATLM010000001">
    <property type="protein sequence ID" value="NIZ69293.1"/>
    <property type="molecule type" value="Genomic_DNA"/>
</dbReference>
<sequence length="424" mass="49402">MNEPAENNGGEKNEETYRYDSPVLDYTKDTIETVGVSLPENEEGYRSIVYAGKTCVKRKKDNAIVDERVVTFVILKDSLQYFAVHACEYSFFTEHPELDVAIAMFIFYINDYPSLLFKEQHEPNDRYHRLDKEEIESLKSFADLWYEKNPEPEGETLTHQMIGKILLADILHVASHKELLKNHLEKSLDRVFKMQQGVEEKIVEIGVSDDENSRNLLEAFFMERAINTEVINKLSELLFERLQAVKNDKDIEHLFYDIKKTHVNGWILRSKYEYDHLKSIVEEFNELKSLVISYGSIARIQHARVKNITQRLNQFIAKENLRVIEVRKSYRDMQKDFKRTSMLDKASKNALINNDDSLNTLSTLSKELKNLKREIKQKVPSNIEKDKITPALGLDKLFSKVDAFSHTEQANSYMMGDSILNAWQ</sequence>
<dbReference type="AlphaFoldDB" id="A0A968KVM7"/>
<gene>
    <name evidence="1" type="ORF">HCT48_03575</name>
</gene>
<dbReference type="Proteomes" id="UP000778951">
    <property type="component" value="Unassembled WGS sequence"/>
</dbReference>
<evidence type="ECO:0000313" key="2">
    <source>
        <dbReference type="Proteomes" id="UP000778951"/>
    </source>
</evidence>
<keyword evidence="2" id="KW-1185">Reference proteome</keyword>
<proteinExistence type="predicted"/>
<protein>
    <submittedName>
        <fullName evidence="1">Uncharacterized protein</fullName>
    </submittedName>
</protein>
<name>A0A968KVM7_9SPIO</name>
<reference evidence="1" key="1">
    <citation type="submission" date="2020-03" db="EMBL/GenBank/DDBJ databases">
        <title>Spirochaetal bacteria isolated from arthropods constitute a novel genus Entomospira genus novum within the order Spirochaetales.</title>
        <authorList>
            <person name="Grana-Miraglia L."/>
            <person name="Sikutova S."/>
            <person name="Fingerle V."/>
            <person name="Sing A."/>
            <person name="Castillo-Ramirez S."/>
            <person name="Margos G."/>
            <person name="Rudolf I."/>
        </authorList>
    </citation>
    <scope>NUCLEOTIDE SEQUENCE</scope>
    <source>
        <strain evidence="1">BR149</strain>
    </source>
</reference>
<comment type="caution">
    <text evidence="1">The sequence shown here is derived from an EMBL/GenBank/DDBJ whole genome shotgun (WGS) entry which is preliminary data.</text>
</comment>
<dbReference type="RefSeq" id="WP_167695387.1">
    <property type="nucleotide sequence ID" value="NZ_CP118181.1"/>
</dbReference>
<accession>A0A968KVM7</accession>
<evidence type="ECO:0000313" key="1">
    <source>
        <dbReference type="EMBL" id="NIZ69293.1"/>
    </source>
</evidence>